<feature type="transmembrane region" description="Helical" evidence="1">
    <location>
        <begin position="12"/>
        <end position="37"/>
    </location>
</feature>
<feature type="transmembrane region" description="Helical" evidence="1">
    <location>
        <begin position="43"/>
        <end position="64"/>
    </location>
</feature>
<dbReference type="AlphaFoldDB" id="A0A222EPQ6"/>
<protein>
    <submittedName>
        <fullName evidence="2">Uncharacterized protein</fullName>
    </submittedName>
</protein>
<keyword evidence="3" id="KW-1185">Reference proteome</keyword>
<sequence length="119" mass="14240">MKKSNERDKTKFTINSSVAVTLFSTLLFIISAIYISLNLKFEYWYLYITIVVCQLLVSLIYTWYILCRIDIYGSEYNTKTNMKLILAIIFLELLFLNVFAFIYGLYSYIRIFYRTKQII</sequence>
<reference evidence="2 3" key="1">
    <citation type="submission" date="2017-07" db="EMBL/GenBank/DDBJ databases">
        <title>Complete genome sequence of Spiroplasma corruscae EC-1 (DSM 19793).</title>
        <authorList>
            <person name="Tsai Y.-M."/>
            <person name="Lo W.-S."/>
            <person name="Kuo C.-H."/>
        </authorList>
    </citation>
    <scope>NUCLEOTIDE SEQUENCE [LARGE SCALE GENOMIC DNA]</scope>
    <source>
        <strain evidence="2 3">EC-1</strain>
    </source>
</reference>
<dbReference type="KEGG" id="scou:SCORR_v1c06540"/>
<dbReference type="OrthoDB" id="392068at2"/>
<organism evidence="2 3">
    <name type="scientific">Spiroplasma corruscae</name>
    <dbReference type="NCBI Taxonomy" id="216934"/>
    <lineage>
        <taxon>Bacteria</taxon>
        <taxon>Bacillati</taxon>
        <taxon>Mycoplasmatota</taxon>
        <taxon>Mollicutes</taxon>
        <taxon>Entomoplasmatales</taxon>
        <taxon>Spiroplasmataceae</taxon>
        <taxon>Spiroplasma</taxon>
    </lineage>
</organism>
<evidence type="ECO:0000313" key="2">
    <source>
        <dbReference type="EMBL" id="ASP28426.1"/>
    </source>
</evidence>
<dbReference type="RefSeq" id="WP_094049146.1">
    <property type="nucleotide sequence ID" value="NZ_CP022535.1"/>
</dbReference>
<dbReference type="Proteomes" id="UP000203229">
    <property type="component" value="Chromosome"/>
</dbReference>
<proteinExistence type="predicted"/>
<accession>A0A222EPQ6</accession>
<evidence type="ECO:0000313" key="3">
    <source>
        <dbReference type="Proteomes" id="UP000203229"/>
    </source>
</evidence>
<name>A0A222EPQ6_9MOLU</name>
<keyword evidence="1" id="KW-0812">Transmembrane</keyword>
<gene>
    <name evidence="2" type="ORF">SCORR_v1c06540</name>
</gene>
<keyword evidence="1" id="KW-1133">Transmembrane helix</keyword>
<feature type="transmembrane region" description="Helical" evidence="1">
    <location>
        <begin position="84"/>
        <end position="106"/>
    </location>
</feature>
<dbReference type="EMBL" id="CP022535">
    <property type="protein sequence ID" value="ASP28426.1"/>
    <property type="molecule type" value="Genomic_DNA"/>
</dbReference>
<keyword evidence="1" id="KW-0472">Membrane</keyword>
<evidence type="ECO:0000256" key="1">
    <source>
        <dbReference type="SAM" id="Phobius"/>
    </source>
</evidence>